<dbReference type="RefSeq" id="WP_091532320.1">
    <property type="nucleotide sequence ID" value="NZ_FOOC01000003.1"/>
</dbReference>
<dbReference type="PANTHER" id="PTHR34801:SF6">
    <property type="entry name" value="SLL1620 PROTEIN"/>
    <property type="match status" value="1"/>
</dbReference>
<dbReference type="AlphaFoldDB" id="A0A1I2IC83"/>
<name>A0A1I2IC83_9GAMM</name>
<protein>
    <submittedName>
        <fullName evidence="2">Uncharacterized conserved protein, DUF1499 family</fullName>
    </submittedName>
</protein>
<gene>
    <name evidence="2" type="ORF">SAMN04488120_103220</name>
</gene>
<dbReference type="STRING" id="1076937.SAMN04488120_103220"/>
<dbReference type="InterPro" id="IPR010865">
    <property type="entry name" value="DUF1499"/>
</dbReference>
<accession>A0A1I2IC83</accession>
<evidence type="ECO:0000256" key="1">
    <source>
        <dbReference type="SAM" id="SignalP"/>
    </source>
</evidence>
<evidence type="ECO:0000313" key="2">
    <source>
        <dbReference type="EMBL" id="SFF39979.1"/>
    </source>
</evidence>
<feature type="signal peptide" evidence="1">
    <location>
        <begin position="1"/>
        <end position="26"/>
    </location>
</feature>
<dbReference type="PANTHER" id="PTHR34801">
    <property type="entry name" value="EXPRESSED PROTEIN"/>
    <property type="match status" value="1"/>
</dbReference>
<dbReference type="PIRSF" id="PIRSF026426">
    <property type="entry name" value="DUF1499"/>
    <property type="match status" value="1"/>
</dbReference>
<reference evidence="2 3" key="1">
    <citation type="submission" date="2016-10" db="EMBL/GenBank/DDBJ databases">
        <authorList>
            <person name="de Groot N.N."/>
        </authorList>
    </citation>
    <scope>NUCLEOTIDE SEQUENCE [LARGE SCALE GENOMIC DNA]</scope>
    <source>
        <strain evidence="2 3">DSM 23609</strain>
    </source>
</reference>
<sequence>MSARWHLQLCIIGALLLQGCATTAPADLWRNTGTFAACPPRPNCVSSVASDSDHAIAPLRYSGTAAAARERLIAALAAMPRNRIEYATPEYLHVVFVSRLLRFRDDVEFLIGDGVIQVRSRSRIGYSDLGVNRARVERLRALFEQGGG</sequence>
<feature type="chain" id="PRO_5011738854" evidence="1">
    <location>
        <begin position="27"/>
        <end position="148"/>
    </location>
</feature>
<dbReference type="EMBL" id="FOOC01000003">
    <property type="protein sequence ID" value="SFF39979.1"/>
    <property type="molecule type" value="Genomic_DNA"/>
</dbReference>
<proteinExistence type="predicted"/>
<dbReference type="OrthoDB" id="9793534at2"/>
<dbReference type="PROSITE" id="PS51257">
    <property type="entry name" value="PROKAR_LIPOPROTEIN"/>
    <property type="match status" value="1"/>
</dbReference>
<organism evidence="2 3">
    <name type="scientific">Fontimonas thermophila</name>
    <dbReference type="NCBI Taxonomy" id="1076937"/>
    <lineage>
        <taxon>Bacteria</taxon>
        <taxon>Pseudomonadati</taxon>
        <taxon>Pseudomonadota</taxon>
        <taxon>Gammaproteobacteria</taxon>
        <taxon>Nevskiales</taxon>
        <taxon>Nevskiaceae</taxon>
        <taxon>Fontimonas</taxon>
    </lineage>
</organism>
<dbReference type="Pfam" id="PF07386">
    <property type="entry name" value="DUF1499"/>
    <property type="match status" value="1"/>
</dbReference>
<keyword evidence="3" id="KW-1185">Reference proteome</keyword>
<dbReference type="Proteomes" id="UP000199771">
    <property type="component" value="Unassembled WGS sequence"/>
</dbReference>
<evidence type="ECO:0000313" key="3">
    <source>
        <dbReference type="Proteomes" id="UP000199771"/>
    </source>
</evidence>
<keyword evidence="1" id="KW-0732">Signal</keyword>